<sequence length="32" mass="3366">MAEADETATLQFTPMWIVAAVCSVIVLISLAA</sequence>
<dbReference type="EMBL" id="EU968701">
    <property type="protein sequence ID" value="ACG40819.1"/>
    <property type="molecule type" value="mRNA"/>
</dbReference>
<reference evidence="2" key="1">
    <citation type="journal article" date="2009" name="Plant Mol. Biol.">
        <title>Insights into corn genes derived from large-scale cDNA sequencing.</title>
        <authorList>
            <person name="Alexandrov N.N."/>
            <person name="Brover V.V."/>
            <person name="Freidin S."/>
            <person name="Troukhan M.E."/>
            <person name="Tatarinova T.V."/>
            <person name="Zhang H."/>
            <person name="Swaller T.J."/>
            <person name="Lu Y.P."/>
            <person name="Bouck J."/>
            <person name="Flavell R.B."/>
            <person name="Feldmann K.A."/>
        </authorList>
    </citation>
    <scope>NUCLEOTIDE SEQUENCE</scope>
</reference>
<dbReference type="AlphaFoldDB" id="B6TUN6"/>
<proteinExistence type="evidence at transcript level"/>
<protein>
    <submittedName>
        <fullName evidence="2">Uncharacterized protein</fullName>
    </submittedName>
</protein>
<accession>B6TUN6</accession>
<name>B6TUN6_MAIZE</name>
<feature type="transmembrane region" description="Helical" evidence="1">
    <location>
        <begin position="12"/>
        <end position="31"/>
    </location>
</feature>
<evidence type="ECO:0000313" key="2">
    <source>
        <dbReference type="EMBL" id="ACG40819.1"/>
    </source>
</evidence>
<keyword evidence="1" id="KW-0812">Transmembrane</keyword>
<keyword evidence="1" id="KW-1133">Transmembrane helix</keyword>
<organism evidence="2">
    <name type="scientific">Zea mays</name>
    <name type="common">Maize</name>
    <dbReference type="NCBI Taxonomy" id="4577"/>
    <lineage>
        <taxon>Eukaryota</taxon>
        <taxon>Viridiplantae</taxon>
        <taxon>Streptophyta</taxon>
        <taxon>Embryophyta</taxon>
        <taxon>Tracheophyta</taxon>
        <taxon>Spermatophyta</taxon>
        <taxon>Magnoliopsida</taxon>
        <taxon>Liliopsida</taxon>
        <taxon>Poales</taxon>
        <taxon>Poaceae</taxon>
        <taxon>PACMAD clade</taxon>
        <taxon>Panicoideae</taxon>
        <taxon>Andropogonodae</taxon>
        <taxon>Andropogoneae</taxon>
        <taxon>Tripsacinae</taxon>
        <taxon>Zea</taxon>
    </lineage>
</organism>
<evidence type="ECO:0000256" key="1">
    <source>
        <dbReference type="SAM" id="Phobius"/>
    </source>
</evidence>
<keyword evidence="1" id="KW-0472">Membrane</keyword>